<name>A0A554A1V8_9BACI</name>
<dbReference type="Gene3D" id="3.40.30.10">
    <property type="entry name" value="Glutaredoxin"/>
    <property type="match status" value="1"/>
</dbReference>
<evidence type="ECO:0000256" key="4">
    <source>
        <dbReference type="ARBA" id="ARBA00023157"/>
    </source>
</evidence>
<evidence type="ECO:0000313" key="8">
    <source>
        <dbReference type="Proteomes" id="UP000318521"/>
    </source>
</evidence>
<evidence type="ECO:0000256" key="2">
    <source>
        <dbReference type="ARBA" id="ARBA00022729"/>
    </source>
</evidence>
<dbReference type="PANTHER" id="PTHR13887:SF14">
    <property type="entry name" value="DISULFIDE BOND FORMATION PROTEIN D"/>
    <property type="match status" value="1"/>
</dbReference>
<sequence length="227" mass="25602">MSQLITMKRLVFITIAVFVVAVSAFFIVENLMSPDVEGVTYAEAPDSEGQPLKGDPSAPVVITEFGDYKCPSCKGWDESIMPQLDSDYIQPGEVQIIYINTLFHGEESGLAALASESVWENHPDAFWEFHSKLFQEQPQVQSHDEPWVTPEAMIDVAHAMDADIDLEVLATDMLEQTYIDLVHKDMELVENYEVTQTPTIMVGNVKLDNPFDYEQLKLAIEQQLEEN</sequence>
<dbReference type="InterPro" id="IPR012336">
    <property type="entry name" value="Thioredoxin-like_fold"/>
</dbReference>
<evidence type="ECO:0000313" key="7">
    <source>
        <dbReference type="EMBL" id="TSB47680.1"/>
    </source>
</evidence>
<dbReference type="AlphaFoldDB" id="A0A554A1V8"/>
<dbReference type="PANTHER" id="PTHR13887">
    <property type="entry name" value="GLUTATHIONE S-TRANSFERASE KAPPA"/>
    <property type="match status" value="1"/>
</dbReference>
<keyword evidence="5" id="KW-0676">Redox-active center</keyword>
<evidence type="ECO:0000256" key="1">
    <source>
        <dbReference type="ARBA" id="ARBA00005791"/>
    </source>
</evidence>
<keyword evidence="3" id="KW-0560">Oxidoreductase</keyword>
<dbReference type="OrthoDB" id="117402at2"/>
<feature type="domain" description="Thioredoxin-like fold" evidence="6">
    <location>
        <begin position="48"/>
        <end position="221"/>
    </location>
</feature>
<evidence type="ECO:0000256" key="5">
    <source>
        <dbReference type="ARBA" id="ARBA00023284"/>
    </source>
</evidence>
<dbReference type="EMBL" id="VLXZ01000002">
    <property type="protein sequence ID" value="TSB47680.1"/>
    <property type="molecule type" value="Genomic_DNA"/>
</dbReference>
<keyword evidence="2" id="KW-0732">Signal</keyword>
<protein>
    <submittedName>
        <fullName evidence="7">DsbA family protein</fullName>
    </submittedName>
</protein>
<dbReference type="InterPro" id="IPR036249">
    <property type="entry name" value="Thioredoxin-like_sf"/>
</dbReference>
<accession>A0A554A1V8</accession>
<keyword evidence="4" id="KW-1015">Disulfide bond</keyword>
<proteinExistence type="inferred from homology"/>
<gene>
    <name evidence="7" type="ORF">FN960_03955</name>
</gene>
<organism evidence="7 8">
    <name type="scientific">Alkalicoccobacillus porphyridii</name>
    <dbReference type="NCBI Taxonomy" id="2597270"/>
    <lineage>
        <taxon>Bacteria</taxon>
        <taxon>Bacillati</taxon>
        <taxon>Bacillota</taxon>
        <taxon>Bacilli</taxon>
        <taxon>Bacillales</taxon>
        <taxon>Bacillaceae</taxon>
        <taxon>Alkalicoccobacillus</taxon>
    </lineage>
</organism>
<dbReference type="SUPFAM" id="SSF52833">
    <property type="entry name" value="Thioredoxin-like"/>
    <property type="match status" value="1"/>
</dbReference>
<comment type="similarity">
    <text evidence="1">Belongs to the thioredoxin family. DsbA subfamily.</text>
</comment>
<dbReference type="GO" id="GO:0016491">
    <property type="term" value="F:oxidoreductase activity"/>
    <property type="evidence" value="ECO:0007669"/>
    <property type="project" value="UniProtKB-KW"/>
</dbReference>
<dbReference type="Proteomes" id="UP000318521">
    <property type="component" value="Unassembled WGS sequence"/>
</dbReference>
<dbReference type="Pfam" id="PF13462">
    <property type="entry name" value="Thioredoxin_4"/>
    <property type="match status" value="1"/>
</dbReference>
<evidence type="ECO:0000259" key="6">
    <source>
        <dbReference type="Pfam" id="PF13462"/>
    </source>
</evidence>
<evidence type="ECO:0000256" key="3">
    <source>
        <dbReference type="ARBA" id="ARBA00023002"/>
    </source>
</evidence>
<dbReference type="RefSeq" id="WP_143847148.1">
    <property type="nucleotide sequence ID" value="NZ_VLXZ01000002.1"/>
</dbReference>
<reference evidence="7 8" key="1">
    <citation type="submission" date="2019-07" db="EMBL/GenBank/DDBJ databases">
        <authorList>
            <person name="Park Y.J."/>
            <person name="Jeong S.E."/>
            <person name="Jung H.S."/>
        </authorList>
    </citation>
    <scope>NUCLEOTIDE SEQUENCE [LARGE SCALE GENOMIC DNA]</scope>
    <source>
        <strain evidence="8">P16(2019)</strain>
    </source>
</reference>
<comment type="caution">
    <text evidence="7">The sequence shown here is derived from an EMBL/GenBank/DDBJ whole genome shotgun (WGS) entry which is preliminary data.</text>
</comment>
<keyword evidence="8" id="KW-1185">Reference proteome</keyword>